<dbReference type="GO" id="GO:0005829">
    <property type="term" value="C:cytosol"/>
    <property type="evidence" value="ECO:0007669"/>
    <property type="project" value="UniProtKB-SubCell"/>
</dbReference>
<evidence type="ECO:0000256" key="15">
    <source>
        <dbReference type="ARBA" id="ARBA00077278"/>
    </source>
</evidence>
<evidence type="ECO:0000256" key="5">
    <source>
        <dbReference type="ARBA" id="ARBA00008535"/>
    </source>
</evidence>
<evidence type="ECO:0000256" key="12">
    <source>
        <dbReference type="ARBA" id="ARBA00023134"/>
    </source>
</evidence>
<accession>A0A1U7U808</accession>
<evidence type="ECO:0000256" key="2">
    <source>
        <dbReference type="ARBA" id="ARBA00004240"/>
    </source>
</evidence>
<evidence type="ECO:0000256" key="16">
    <source>
        <dbReference type="SAM" id="MobiDB-lite"/>
    </source>
</evidence>
<evidence type="ECO:0000256" key="14">
    <source>
        <dbReference type="ARBA" id="ARBA00073539"/>
    </source>
</evidence>
<name>A0A1U7U808_CARSF</name>
<evidence type="ECO:0000256" key="11">
    <source>
        <dbReference type="ARBA" id="ARBA00023128"/>
    </source>
</evidence>
<keyword evidence="9" id="KW-0256">Endoplasmic reticulum</keyword>
<dbReference type="KEGG" id="csyr:103266228"/>
<dbReference type="OrthoDB" id="8954335at2759"/>
<evidence type="ECO:0000256" key="6">
    <source>
        <dbReference type="ARBA" id="ARBA00022490"/>
    </source>
</evidence>
<dbReference type="SUPFAM" id="SSF52540">
    <property type="entry name" value="P-loop containing nucleoside triphosphate hydrolases"/>
    <property type="match status" value="3"/>
</dbReference>
<dbReference type="InterPro" id="IPR045058">
    <property type="entry name" value="GIMA/IAN/Toc"/>
</dbReference>
<protein>
    <recommendedName>
        <fullName evidence="14">GTPase IMAP family member 8</fullName>
    </recommendedName>
    <alternativeName>
        <fullName evidence="15">Immune-associated nucleotide-binding protein 9</fullName>
    </alternativeName>
</protein>
<feature type="domain" description="AIG1-type G" evidence="17">
    <location>
        <begin position="251"/>
        <end position="440"/>
    </location>
</feature>
<dbReference type="GO" id="GO:0005783">
    <property type="term" value="C:endoplasmic reticulum"/>
    <property type="evidence" value="ECO:0007669"/>
    <property type="project" value="UniProtKB-SubCell"/>
</dbReference>
<keyword evidence="11" id="KW-0496">Mitochondrion</keyword>
<dbReference type="RefSeq" id="XP_008062041.2">
    <property type="nucleotide sequence ID" value="XM_008063850.2"/>
</dbReference>
<evidence type="ECO:0000313" key="19">
    <source>
        <dbReference type="RefSeq" id="XP_008062041.2"/>
    </source>
</evidence>
<feature type="region of interest" description="Disordered" evidence="16">
    <location>
        <begin position="220"/>
        <end position="252"/>
    </location>
</feature>
<evidence type="ECO:0000256" key="1">
    <source>
        <dbReference type="ARBA" id="ARBA00004173"/>
    </source>
</evidence>
<comment type="similarity">
    <text evidence="5">Belongs to the TRAFAC class TrmE-Era-EngA-EngB-Septin-like GTPase superfamily. AIG1/Toc34/Toc159-like paraseptin GTPase family. IAN subfamily.</text>
</comment>
<organism evidence="18 19">
    <name type="scientific">Carlito syrichta</name>
    <name type="common">Philippine tarsier</name>
    <name type="synonym">Tarsius syrichta</name>
    <dbReference type="NCBI Taxonomy" id="1868482"/>
    <lineage>
        <taxon>Eukaryota</taxon>
        <taxon>Metazoa</taxon>
        <taxon>Chordata</taxon>
        <taxon>Craniata</taxon>
        <taxon>Vertebrata</taxon>
        <taxon>Euteleostomi</taxon>
        <taxon>Mammalia</taxon>
        <taxon>Eutheria</taxon>
        <taxon>Euarchontoglires</taxon>
        <taxon>Primates</taxon>
        <taxon>Haplorrhini</taxon>
        <taxon>Tarsiiformes</taxon>
        <taxon>Tarsiidae</taxon>
        <taxon>Carlito</taxon>
    </lineage>
</organism>
<keyword evidence="12" id="KW-0342">GTP-binding</keyword>
<dbReference type="CTD" id="155038"/>
<feature type="domain" description="AIG1-type G" evidence="17">
    <location>
        <begin position="441"/>
        <end position="647"/>
    </location>
</feature>
<comment type="function">
    <text evidence="13">Exerts an anti-apoptotic effect in the immune system and is involved in responses to infections.</text>
</comment>
<dbReference type="Pfam" id="PF04548">
    <property type="entry name" value="AIG1"/>
    <property type="match status" value="3"/>
</dbReference>
<dbReference type="Gene3D" id="3.40.50.300">
    <property type="entry name" value="P-loop containing nucleotide triphosphate hydrolases"/>
    <property type="match status" value="3"/>
</dbReference>
<evidence type="ECO:0000256" key="4">
    <source>
        <dbReference type="ARBA" id="ARBA00004555"/>
    </source>
</evidence>
<dbReference type="GO" id="GO:0005739">
    <property type="term" value="C:mitochondrion"/>
    <property type="evidence" value="ECO:0007669"/>
    <property type="project" value="UniProtKB-SubCell"/>
</dbReference>
<evidence type="ECO:0000256" key="8">
    <source>
        <dbReference type="ARBA" id="ARBA00022741"/>
    </source>
</evidence>
<dbReference type="PROSITE" id="PS51720">
    <property type="entry name" value="G_AIG1"/>
    <property type="match status" value="3"/>
</dbReference>
<evidence type="ECO:0000256" key="13">
    <source>
        <dbReference type="ARBA" id="ARBA00056809"/>
    </source>
</evidence>
<feature type="compositionally biased region" description="Polar residues" evidence="16">
    <location>
        <begin position="238"/>
        <end position="252"/>
    </location>
</feature>
<evidence type="ECO:0000256" key="3">
    <source>
        <dbReference type="ARBA" id="ARBA00004514"/>
    </source>
</evidence>
<dbReference type="PANTHER" id="PTHR10903">
    <property type="entry name" value="GTPASE, IMAP FAMILY MEMBER-RELATED"/>
    <property type="match status" value="1"/>
</dbReference>
<evidence type="ECO:0000256" key="7">
    <source>
        <dbReference type="ARBA" id="ARBA00022737"/>
    </source>
</evidence>
<keyword evidence="18" id="KW-1185">Reference proteome</keyword>
<keyword evidence="10" id="KW-0333">Golgi apparatus</keyword>
<evidence type="ECO:0000313" key="18">
    <source>
        <dbReference type="Proteomes" id="UP000189704"/>
    </source>
</evidence>
<dbReference type="Proteomes" id="UP000189704">
    <property type="component" value="Unplaced"/>
</dbReference>
<keyword evidence="7" id="KW-0677">Repeat</keyword>
<feature type="domain" description="AIG1-type G" evidence="17">
    <location>
        <begin position="15"/>
        <end position="216"/>
    </location>
</feature>
<comment type="subcellular location">
    <subcellularLocation>
        <location evidence="3">Cytoplasm</location>
        <location evidence="3">Cytosol</location>
    </subcellularLocation>
    <subcellularLocation>
        <location evidence="2">Endoplasmic reticulum</location>
    </subcellularLocation>
    <subcellularLocation>
        <location evidence="4">Golgi apparatus</location>
    </subcellularLocation>
    <subcellularLocation>
        <location evidence="1">Mitochondrion</location>
    </subcellularLocation>
</comment>
<gene>
    <name evidence="19" type="primary">GIMAP8</name>
</gene>
<dbReference type="AlphaFoldDB" id="A0A1U7U808"/>
<dbReference type="GO" id="GO:0005794">
    <property type="term" value="C:Golgi apparatus"/>
    <property type="evidence" value="ECO:0007669"/>
    <property type="project" value="UniProtKB-SubCell"/>
</dbReference>
<dbReference type="GO" id="GO:0005525">
    <property type="term" value="F:GTP binding"/>
    <property type="evidence" value="ECO:0007669"/>
    <property type="project" value="UniProtKB-KW"/>
</dbReference>
<reference evidence="19" key="1">
    <citation type="submission" date="2025-08" db="UniProtKB">
        <authorList>
            <consortium name="RefSeq"/>
        </authorList>
    </citation>
    <scope>IDENTIFICATION</scope>
</reference>
<dbReference type="GeneID" id="103266228"/>
<evidence type="ECO:0000259" key="17">
    <source>
        <dbReference type="PROSITE" id="PS51720"/>
    </source>
</evidence>
<dbReference type="FunFam" id="3.40.50.300:FF:000536">
    <property type="entry name" value="GTPase IMAP family member 8"/>
    <property type="match status" value="3"/>
</dbReference>
<dbReference type="InterPro" id="IPR027417">
    <property type="entry name" value="P-loop_NTPase"/>
</dbReference>
<dbReference type="PANTHER" id="PTHR10903:SF73">
    <property type="entry name" value="GTPASE IMAP FAMILY MEMBER 8"/>
    <property type="match status" value="1"/>
</dbReference>
<sequence length="670" mass="75531">MSLCQESMSEQSSRMPELRLLLLGKCRSGKSATGNTILGKTAFKSKFSDQMVTKKCQSERGILKGREVVVIDTPDLFSSIACAEDKQRNIQHCLELSAPSLHVLLLVTPVGYFTKEDQEVVKGIQEVFGVEARRHIIIVFTRKDDLGDALLQDYIENNESLKELVQNYGSRYCLFNNKAGEDEQVTQVLELFRRIDHLVNENRGPYCVNFKTAGSRFQEGVHETKSQEGDNPCGPQERQLQATGPEQNSGTSELKVLIVGKRGVGKSAAGNSILGKRVFETKFSEESVTQNFQSESRIWRGKKVLIIDTPDISSSKNIASELRKHTLPGPHAFLLVMPLGSYTRKNEAMLDIIQRHFGDKLFEYMIILLTRKEDLGDQDLDMFLNRNEALHKLIQKCKNRYSAFNCQAMGEEKQRQVDELLQKIKSMVQQNGEKPCILREKETLSIILVGRSGTGKSATGNTILGRPIFLAQLQAQPVTKMCQNGRENWDGQDVVVVDTPSFNQMLGVEKDPFQLEEEVKRCLSYCEEGTKIFVLVFQLGRFTEEDKTAVLKLEAIFGAGVMKYAIVLFTRKEDLGTGKLEDYIKNTDNKVLKNIIKKCGGRFCAFDNKETGQARETQVKALLTMANDLRESHGGYGYPHPWVDVRKRIKNVPEKPKPPKFLMNLTGLLP</sequence>
<proteinExistence type="inferred from homology"/>
<keyword evidence="8" id="KW-0547">Nucleotide-binding</keyword>
<dbReference type="CDD" id="cd01852">
    <property type="entry name" value="AIG1"/>
    <property type="match status" value="3"/>
</dbReference>
<evidence type="ECO:0000256" key="10">
    <source>
        <dbReference type="ARBA" id="ARBA00023034"/>
    </source>
</evidence>
<evidence type="ECO:0000256" key="9">
    <source>
        <dbReference type="ARBA" id="ARBA00022824"/>
    </source>
</evidence>
<dbReference type="STRING" id="1868482.ENSTSYP00000013121"/>
<dbReference type="InterPro" id="IPR006703">
    <property type="entry name" value="G_AIG1"/>
</dbReference>
<keyword evidence="6" id="KW-0963">Cytoplasm</keyword>